<accession>A0ABT6JC08</accession>
<dbReference type="Proteomes" id="UP001156940">
    <property type="component" value="Unassembled WGS sequence"/>
</dbReference>
<dbReference type="RefSeq" id="WP_280575448.1">
    <property type="nucleotide sequence ID" value="NZ_JARXRM010000043.1"/>
</dbReference>
<evidence type="ECO:0000256" key="1">
    <source>
        <dbReference type="SAM" id="MobiDB-lite"/>
    </source>
</evidence>
<organism evidence="2 3">
    <name type="scientific">Luteimonas endophytica</name>
    <dbReference type="NCBI Taxonomy" id="3042023"/>
    <lineage>
        <taxon>Bacteria</taxon>
        <taxon>Pseudomonadati</taxon>
        <taxon>Pseudomonadota</taxon>
        <taxon>Gammaproteobacteria</taxon>
        <taxon>Lysobacterales</taxon>
        <taxon>Lysobacteraceae</taxon>
        <taxon>Luteimonas</taxon>
    </lineage>
</organism>
<evidence type="ECO:0000313" key="2">
    <source>
        <dbReference type="EMBL" id="MDH5824152.1"/>
    </source>
</evidence>
<keyword evidence="3" id="KW-1185">Reference proteome</keyword>
<feature type="compositionally biased region" description="Low complexity" evidence="1">
    <location>
        <begin position="89"/>
        <end position="101"/>
    </location>
</feature>
<evidence type="ECO:0000313" key="3">
    <source>
        <dbReference type="Proteomes" id="UP001156940"/>
    </source>
</evidence>
<dbReference type="EMBL" id="JARXRM010000043">
    <property type="protein sequence ID" value="MDH5824152.1"/>
    <property type="molecule type" value="Genomic_DNA"/>
</dbReference>
<sequence>MAAPAPDPIEQALQLLRLLEADDLDAAIEAGLARFDATVVPGLPPAALARLRAARERLLAAWAARDRHRARNARLARRAEAREARRARPAPAAAARPALPPAAAAALARARARAGRERE</sequence>
<protein>
    <submittedName>
        <fullName evidence="2">Uncharacterized protein</fullName>
    </submittedName>
</protein>
<proteinExistence type="predicted"/>
<feature type="region of interest" description="Disordered" evidence="1">
    <location>
        <begin position="74"/>
        <end position="101"/>
    </location>
</feature>
<name>A0ABT6JC08_9GAMM</name>
<comment type="caution">
    <text evidence="2">The sequence shown here is derived from an EMBL/GenBank/DDBJ whole genome shotgun (WGS) entry which is preliminary data.</text>
</comment>
<reference evidence="2 3" key="1">
    <citation type="submission" date="2023-04" db="EMBL/GenBank/DDBJ databases">
        <title>Luteimonas endophyticus RD2P54.</title>
        <authorList>
            <person name="Sun J.-Q."/>
        </authorList>
    </citation>
    <scope>NUCLEOTIDE SEQUENCE [LARGE SCALE GENOMIC DNA]</scope>
    <source>
        <strain evidence="2 3">RD2P54</strain>
    </source>
</reference>
<gene>
    <name evidence="2" type="ORF">QFW77_14315</name>
</gene>
<feature type="compositionally biased region" description="Basic and acidic residues" evidence="1">
    <location>
        <begin position="77"/>
        <end position="86"/>
    </location>
</feature>